<dbReference type="PANTHER" id="PTHR14381:SF1">
    <property type="entry name" value="F-BOX_WD REPEAT-CONTAINING PROTEIN 4"/>
    <property type="match status" value="1"/>
</dbReference>
<sequence length="436" mass="49154">MTSSRFLGHQERLSGRLFLYVMTHTLPASPWFGGLQYLADDVLFLIFEWCDVTTLGRLSQVCRRFTRLLNNDNVWSKLTKCSLMTWHGSRLHSGRYYISAKERCMISENWLRGKRKEIRLVKYAFRQLPWLQATYDRLWYSSGSTIHCTERRPDGCIVKRPLMVLQGHHDDVCRFIYADSYIISGGSDKSLCVWKSDSGRRILRVTNSHDSSVNCVGFSSDVIVSGSRDSTVKLWSLVSGRLQRTFTLEDRVWSIAGNSKARTFACGTAGINTAPLQVWDVESGSLLASLGVAPGYRRGAGVLDIVYDEPRTIVSCGYDSCVCVFDTRTNACVLKLGDPHDSTVYCISTDHNYGIVSGTARHALVRLWDQRSGHSVQVHRQSSGSGSAQLFVRPPPRPMDGSRRPACNDVINRLSIVQTVNVTYKYNQYDDSMIQV</sequence>
<name>A0ABM1F033_PRICU</name>
<dbReference type="InterPro" id="IPR036047">
    <property type="entry name" value="F-box-like_dom_sf"/>
</dbReference>
<dbReference type="PANTHER" id="PTHR14381">
    <property type="entry name" value="DACTYLIN"/>
    <property type="match status" value="1"/>
</dbReference>
<accession>A0ABM1F033</accession>
<keyword evidence="4" id="KW-1185">Reference proteome</keyword>
<dbReference type="SMART" id="SM00320">
    <property type="entry name" value="WD40"/>
    <property type="match status" value="5"/>
</dbReference>
<dbReference type="Gene3D" id="1.20.1280.50">
    <property type="match status" value="1"/>
</dbReference>
<dbReference type="RefSeq" id="XP_014677804.1">
    <property type="nucleotide sequence ID" value="XM_014822318.1"/>
</dbReference>
<evidence type="ECO:0000256" key="2">
    <source>
        <dbReference type="SAM" id="MobiDB-lite"/>
    </source>
</evidence>
<dbReference type="PROSITE" id="PS50294">
    <property type="entry name" value="WD_REPEATS_REGION"/>
    <property type="match status" value="1"/>
</dbReference>
<dbReference type="InterPro" id="IPR001810">
    <property type="entry name" value="F-box_dom"/>
</dbReference>
<dbReference type="SUPFAM" id="SSF81383">
    <property type="entry name" value="F-box domain"/>
    <property type="match status" value="1"/>
</dbReference>
<dbReference type="GeneID" id="106817634"/>
<feature type="repeat" description="WD" evidence="1">
    <location>
        <begin position="165"/>
        <end position="204"/>
    </location>
</feature>
<dbReference type="Pfam" id="PF12937">
    <property type="entry name" value="F-box-like"/>
    <property type="match status" value="1"/>
</dbReference>
<evidence type="ECO:0000259" key="3">
    <source>
        <dbReference type="PROSITE" id="PS50181"/>
    </source>
</evidence>
<evidence type="ECO:0000313" key="5">
    <source>
        <dbReference type="RefSeq" id="XP_014677804.1"/>
    </source>
</evidence>
<protein>
    <submittedName>
        <fullName evidence="5">F-box/WD repeat-containing protein 4-like isoform X1</fullName>
    </submittedName>
</protein>
<evidence type="ECO:0000256" key="1">
    <source>
        <dbReference type="PROSITE-ProRule" id="PRU00221"/>
    </source>
</evidence>
<dbReference type="PROSITE" id="PS50082">
    <property type="entry name" value="WD_REPEATS_2"/>
    <property type="match status" value="2"/>
</dbReference>
<dbReference type="Pfam" id="PF00400">
    <property type="entry name" value="WD40"/>
    <property type="match status" value="2"/>
</dbReference>
<feature type="repeat" description="WD" evidence="1">
    <location>
        <begin position="206"/>
        <end position="245"/>
    </location>
</feature>
<feature type="domain" description="F-box" evidence="3">
    <location>
        <begin position="32"/>
        <end position="78"/>
    </location>
</feature>
<feature type="region of interest" description="Disordered" evidence="2">
    <location>
        <begin position="379"/>
        <end position="404"/>
    </location>
</feature>
<dbReference type="PROSITE" id="PS50181">
    <property type="entry name" value="FBOX"/>
    <property type="match status" value="1"/>
</dbReference>
<dbReference type="InterPro" id="IPR001680">
    <property type="entry name" value="WD40_rpt"/>
</dbReference>
<dbReference type="SMART" id="SM00256">
    <property type="entry name" value="FBOX"/>
    <property type="match status" value="1"/>
</dbReference>
<dbReference type="InterPro" id="IPR036322">
    <property type="entry name" value="WD40_repeat_dom_sf"/>
</dbReference>
<dbReference type="Gene3D" id="2.130.10.10">
    <property type="entry name" value="YVTN repeat-like/Quinoprotein amine dehydrogenase"/>
    <property type="match status" value="1"/>
</dbReference>
<proteinExistence type="predicted"/>
<evidence type="ECO:0000313" key="4">
    <source>
        <dbReference type="Proteomes" id="UP000695022"/>
    </source>
</evidence>
<reference evidence="5" key="1">
    <citation type="submission" date="2025-08" db="UniProtKB">
        <authorList>
            <consortium name="RefSeq"/>
        </authorList>
    </citation>
    <scope>IDENTIFICATION</scope>
</reference>
<keyword evidence="1" id="KW-0853">WD repeat</keyword>
<dbReference type="SUPFAM" id="SSF50978">
    <property type="entry name" value="WD40 repeat-like"/>
    <property type="match status" value="1"/>
</dbReference>
<dbReference type="InterPro" id="IPR052301">
    <property type="entry name" value="SCF_F-box/WD-repeat"/>
</dbReference>
<dbReference type="InterPro" id="IPR015943">
    <property type="entry name" value="WD40/YVTN_repeat-like_dom_sf"/>
</dbReference>
<gene>
    <name evidence="5" type="primary">LOC106817634</name>
</gene>
<dbReference type="Proteomes" id="UP000695022">
    <property type="component" value="Unplaced"/>
</dbReference>
<feature type="compositionally biased region" description="Polar residues" evidence="2">
    <location>
        <begin position="379"/>
        <end position="388"/>
    </location>
</feature>
<organism evidence="4 5">
    <name type="scientific">Priapulus caudatus</name>
    <name type="common">Priapulid worm</name>
    <dbReference type="NCBI Taxonomy" id="37621"/>
    <lineage>
        <taxon>Eukaryota</taxon>
        <taxon>Metazoa</taxon>
        <taxon>Ecdysozoa</taxon>
        <taxon>Scalidophora</taxon>
        <taxon>Priapulida</taxon>
        <taxon>Priapulimorpha</taxon>
        <taxon>Priapulimorphida</taxon>
        <taxon>Priapulidae</taxon>
        <taxon>Priapulus</taxon>
    </lineage>
</organism>